<reference evidence="2 3" key="1">
    <citation type="journal article" date="2014" name="PLoS ONE">
        <title>Genome Information of Methylobacterium oryzae, a Plant-Probiotic Methylotroph in the Phyllosphere.</title>
        <authorList>
            <person name="Kwak M.J."/>
            <person name="Jeong H."/>
            <person name="Madhaiyan M."/>
            <person name="Lee Y."/>
            <person name="Sa T.M."/>
            <person name="Oh T.K."/>
            <person name="Kim J.F."/>
        </authorList>
    </citation>
    <scope>NUCLEOTIDE SEQUENCE [LARGE SCALE GENOMIC DNA]</scope>
    <source>
        <strain evidence="2 3">CBMB20</strain>
    </source>
</reference>
<dbReference type="Proteomes" id="UP000029492">
    <property type="component" value="Chromosome"/>
</dbReference>
<name>A0A089NR82_9HYPH</name>
<keyword evidence="3" id="KW-1185">Reference proteome</keyword>
<dbReference type="EMBL" id="CP003811">
    <property type="protein sequence ID" value="AIQ89055.1"/>
    <property type="molecule type" value="Genomic_DNA"/>
</dbReference>
<evidence type="ECO:0000313" key="3">
    <source>
        <dbReference type="Proteomes" id="UP000029492"/>
    </source>
</evidence>
<protein>
    <submittedName>
        <fullName evidence="2">Protein of unassigned function</fullName>
    </submittedName>
</protein>
<dbReference type="HOGENOM" id="CLU_3119692_0_0_5"/>
<dbReference type="AlphaFoldDB" id="A0A089NR82"/>
<feature type="region of interest" description="Disordered" evidence="1">
    <location>
        <begin position="1"/>
        <end position="22"/>
    </location>
</feature>
<organism evidence="2 3">
    <name type="scientific">Methylobacterium oryzae CBMB20</name>
    <dbReference type="NCBI Taxonomy" id="693986"/>
    <lineage>
        <taxon>Bacteria</taxon>
        <taxon>Pseudomonadati</taxon>
        <taxon>Pseudomonadota</taxon>
        <taxon>Alphaproteobacteria</taxon>
        <taxon>Hyphomicrobiales</taxon>
        <taxon>Methylobacteriaceae</taxon>
        <taxon>Methylobacterium</taxon>
    </lineage>
</organism>
<evidence type="ECO:0000313" key="2">
    <source>
        <dbReference type="EMBL" id="AIQ89055.1"/>
    </source>
</evidence>
<dbReference type="KEGG" id="mor:MOC_1300"/>
<dbReference type="STRING" id="693986.MOC_1300"/>
<sequence>MGRFSGAGGADRAAGPGDTFADRATSPFLVAANRLQEWGRGWHRCGIRNT</sequence>
<accession>A0A089NR82</accession>
<gene>
    <name evidence="2" type="ORF">MOC_1300</name>
</gene>
<evidence type="ECO:0000256" key="1">
    <source>
        <dbReference type="SAM" id="MobiDB-lite"/>
    </source>
</evidence>
<proteinExistence type="predicted"/>